<accession>A0A6D2JVM5</accession>
<protein>
    <recommendedName>
        <fullName evidence="4">Reverse transcriptase Ty1/copia-type domain-containing protein</fullName>
    </recommendedName>
</protein>
<evidence type="ECO:0008006" key="4">
    <source>
        <dbReference type="Google" id="ProtNLM"/>
    </source>
</evidence>
<keyword evidence="3" id="KW-1185">Reference proteome</keyword>
<dbReference type="PANTHER" id="PTHR11439:SF462">
    <property type="match status" value="1"/>
</dbReference>
<comment type="caution">
    <text evidence="2">The sequence shown here is derived from an EMBL/GenBank/DDBJ whole genome shotgun (WGS) entry which is preliminary data.</text>
</comment>
<reference evidence="2" key="1">
    <citation type="submission" date="2020-01" db="EMBL/GenBank/DDBJ databases">
        <authorList>
            <person name="Mishra B."/>
        </authorList>
    </citation>
    <scope>NUCLEOTIDE SEQUENCE [LARGE SCALE GENOMIC DNA]</scope>
</reference>
<evidence type="ECO:0000313" key="3">
    <source>
        <dbReference type="Proteomes" id="UP000467841"/>
    </source>
</evidence>
<name>A0A6D2JVM5_9BRAS</name>
<organism evidence="2 3">
    <name type="scientific">Microthlaspi erraticum</name>
    <dbReference type="NCBI Taxonomy" id="1685480"/>
    <lineage>
        <taxon>Eukaryota</taxon>
        <taxon>Viridiplantae</taxon>
        <taxon>Streptophyta</taxon>
        <taxon>Embryophyta</taxon>
        <taxon>Tracheophyta</taxon>
        <taxon>Spermatophyta</taxon>
        <taxon>Magnoliopsida</taxon>
        <taxon>eudicotyledons</taxon>
        <taxon>Gunneridae</taxon>
        <taxon>Pentapetalae</taxon>
        <taxon>rosids</taxon>
        <taxon>malvids</taxon>
        <taxon>Brassicales</taxon>
        <taxon>Brassicaceae</taxon>
        <taxon>Coluteocarpeae</taxon>
        <taxon>Microthlaspi</taxon>
    </lineage>
</organism>
<evidence type="ECO:0000313" key="2">
    <source>
        <dbReference type="EMBL" id="CAA7045026.1"/>
    </source>
</evidence>
<feature type="region of interest" description="Disordered" evidence="1">
    <location>
        <begin position="162"/>
        <end position="182"/>
    </location>
</feature>
<dbReference type="OrthoDB" id="1751583at2759"/>
<dbReference type="Proteomes" id="UP000467841">
    <property type="component" value="Unassembled WGS sequence"/>
</dbReference>
<proteinExistence type="predicted"/>
<sequence length="200" mass="22796">MKDLGKLKYFLGLEIARGPEGIYVSQRKYALDIIVEAGLLNAKPCSVPTELNHKLALASALPHTNPQQYRRLIGRHIYLTFTRLELSYNVHILSQFMQNPLEEHWLAGLRVVKYLKGCPGQGLLEHLEHMGRRSMEGTWRMDAAQLDTQRKKEEAILKTSSTVYSTNRSSSSTRPAKLQLDRAEKSTVKPEKCCFPLDFL</sequence>
<gene>
    <name evidence="2" type="ORF">MERR_LOCUS32261</name>
</gene>
<dbReference type="PANTHER" id="PTHR11439">
    <property type="entry name" value="GAG-POL-RELATED RETROTRANSPOSON"/>
    <property type="match status" value="1"/>
</dbReference>
<dbReference type="EMBL" id="CACVBM020001313">
    <property type="protein sequence ID" value="CAA7045026.1"/>
    <property type="molecule type" value="Genomic_DNA"/>
</dbReference>
<feature type="compositionally biased region" description="Low complexity" evidence="1">
    <location>
        <begin position="162"/>
        <end position="173"/>
    </location>
</feature>
<dbReference type="AlphaFoldDB" id="A0A6D2JVM5"/>
<evidence type="ECO:0000256" key="1">
    <source>
        <dbReference type="SAM" id="MobiDB-lite"/>
    </source>
</evidence>